<evidence type="ECO:0000313" key="3">
    <source>
        <dbReference type="Proteomes" id="UP000032566"/>
    </source>
</evidence>
<dbReference type="AlphaFoldDB" id="A0A0D7K7B7"/>
<protein>
    <recommendedName>
        <fullName evidence="1">IraD/Gp25-like domain-containing protein</fullName>
    </recommendedName>
</protein>
<organism evidence="2 3">
    <name type="scientific">Acidovorax temperans</name>
    <dbReference type="NCBI Taxonomy" id="80878"/>
    <lineage>
        <taxon>Bacteria</taxon>
        <taxon>Pseudomonadati</taxon>
        <taxon>Pseudomonadota</taxon>
        <taxon>Betaproteobacteria</taxon>
        <taxon>Burkholderiales</taxon>
        <taxon>Comamonadaceae</taxon>
        <taxon>Acidovorax</taxon>
    </lineage>
</organism>
<gene>
    <name evidence="2" type="ORF">RP29_18500</name>
</gene>
<dbReference type="EMBL" id="JXYQ01000073">
    <property type="protein sequence ID" value="KJA09068.1"/>
    <property type="molecule type" value="Genomic_DNA"/>
</dbReference>
<proteinExistence type="predicted"/>
<dbReference type="InterPro" id="IPR007048">
    <property type="entry name" value="IraD/Gp25-like"/>
</dbReference>
<dbReference type="Pfam" id="PF04965">
    <property type="entry name" value="GPW_gp25"/>
    <property type="match status" value="1"/>
</dbReference>
<reference evidence="2 3" key="1">
    <citation type="submission" date="2014-12" db="EMBL/GenBank/DDBJ databases">
        <title>Isolation of bacteria from lake water.</title>
        <authorList>
            <person name="Sheng K.-Y."/>
            <person name="Chin P.-S."/>
            <person name="Chan K.-G."/>
            <person name="Tan G.S."/>
        </authorList>
    </citation>
    <scope>NUCLEOTIDE SEQUENCE [LARGE SCALE GENOMIC DNA]</scope>
    <source>
        <strain evidence="2 3">KY4</strain>
    </source>
</reference>
<dbReference type="Proteomes" id="UP000032566">
    <property type="component" value="Unassembled WGS sequence"/>
</dbReference>
<name>A0A0D7K7B7_9BURK</name>
<accession>A0A0D7K7B7</accession>
<dbReference type="PATRIC" id="fig|80878.5.peg.3666"/>
<keyword evidence="3" id="KW-1185">Reference proteome</keyword>
<dbReference type="Gene3D" id="3.10.450.40">
    <property type="match status" value="1"/>
</dbReference>
<feature type="domain" description="IraD/Gp25-like" evidence="1">
    <location>
        <begin position="13"/>
        <end position="95"/>
    </location>
</feature>
<comment type="caution">
    <text evidence="2">The sequence shown here is derived from an EMBL/GenBank/DDBJ whole genome shotgun (WGS) entry which is preliminary data.</text>
</comment>
<sequence>MDRTTGKAIGELAHLRQSVGDILTTPIGSRVMRHEYGSQVPMLVDQPDNQITQLRLLSAAASALMRWEPRLAVSNIEIEREPSTPGRALVTVYGSYLSRAAARPQALSLTVPAGGAA</sequence>
<evidence type="ECO:0000259" key="1">
    <source>
        <dbReference type="Pfam" id="PF04965"/>
    </source>
</evidence>
<dbReference type="SUPFAM" id="SSF160719">
    <property type="entry name" value="gpW/gp25-like"/>
    <property type="match status" value="1"/>
</dbReference>
<evidence type="ECO:0000313" key="2">
    <source>
        <dbReference type="EMBL" id="KJA09068.1"/>
    </source>
</evidence>
<dbReference type="OrthoDB" id="9802846at2"/>
<dbReference type="STRING" id="80878.RP29_18500"/>